<evidence type="ECO:0000313" key="6">
    <source>
        <dbReference type="EMBL" id="AKF11079.1"/>
    </source>
</evidence>
<dbReference type="STRING" id="927083.DB32_008228"/>
<dbReference type="Gene3D" id="1.10.10.60">
    <property type="entry name" value="Homeodomain-like"/>
    <property type="match status" value="1"/>
</dbReference>
<dbReference type="InterPro" id="IPR002197">
    <property type="entry name" value="HTH_Fis"/>
</dbReference>
<evidence type="ECO:0000256" key="1">
    <source>
        <dbReference type="ARBA" id="ARBA00022741"/>
    </source>
</evidence>
<evidence type="ECO:0000259" key="5">
    <source>
        <dbReference type="PROSITE" id="PS50045"/>
    </source>
</evidence>
<dbReference type="InterPro" id="IPR009057">
    <property type="entry name" value="Homeodomain-like_sf"/>
</dbReference>
<dbReference type="Pfam" id="PF00158">
    <property type="entry name" value="Sigma54_activat"/>
    <property type="match status" value="1"/>
</dbReference>
<accession>A0A0F6SHV0</accession>
<dbReference type="KEGG" id="samy:DB32_008228"/>
<keyword evidence="2" id="KW-0067">ATP-binding</keyword>
<dbReference type="GO" id="GO:0043565">
    <property type="term" value="F:sequence-specific DNA binding"/>
    <property type="evidence" value="ECO:0007669"/>
    <property type="project" value="InterPro"/>
</dbReference>
<evidence type="ECO:0000256" key="4">
    <source>
        <dbReference type="ARBA" id="ARBA00023163"/>
    </source>
</evidence>
<dbReference type="InterPro" id="IPR003593">
    <property type="entry name" value="AAA+_ATPase"/>
</dbReference>
<sequence length="336" mass="36854">MRSMMEHMDHVHVAGETCPHCGLLPVAKGTRHAQRVVCESRAMRELFRRAARFAENDAPVVITGESGTGKEVVARVLHANGPRTSKAFVAVNVAALPAELLESELFGHARGAFTGAHKDKAGLFEEADGGVLFLDEIGEMPLALQAKLLRALAEGEVRRVGDNRAFAVDVRIVCATHRDLAQLVREGRFREDLYYRLKVLTLRVPPLRERRDDVLALAKGFLAAEPRTKAKGFAQDAKDALLAYAWPGNVRELQSAVKHGAALARGSEIRLEDLPEELSSPSVEAPKERVKLRPLVEVEREHVLGVLEASGGNVGDAARVLGIGRNTLWRKLKSWE</sequence>
<dbReference type="Proteomes" id="UP000034883">
    <property type="component" value="Chromosome"/>
</dbReference>
<name>A0A0F6SHV0_9BACT</name>
<keyword evidence="1" id="KW-0547">Nucleotide-binding</keyword>
<keyword evidence="4" id="KW-0804">Transcription</keyword>
<reference evidence="6 7" key="1">
    <citation type="submission" date="2015-03" db="EMBL/GenBank/DDBJ databases">
        <title>Genome assembly of Sandaracinus amylolyticus DSM 53668.</title>
        <authorList>
            <person name="Sharma G."/>
            <person name="Subramanian S."/>
        </authorList>
    </citation>
    <scope>NUCLEOTIDE SEQUENCE [LARGE SCALE GENOMIC DNA]</scope>
    <source>
        <strain evidence="6 7">DSM 53668</strain>
    </source>
</reference>
<protein>
    <submittedName>
        <fullName evidence="6">Response regulator of zinc sigma-54-dependent two-component system</fullName>
    </submittedName>
</protein>
<dbReference type="AlphaFoldDB" id="A0A0F6SHV0"/>
<dbReference type="PROSITE" id="PS00675">
    <property type="entry name" value="SIGMA54_INTERACT_1"/>
    <property type="match status" value="1"/>
</dbReference>
<evidence type="ECO:0000256" key="2">
    <source>
        <dbReference type="ARBA" id="ARBA00022840"/>
    </source>
</evidence>
<keyword evidence="7" id="KW-1185">Reference proteome</keyword>
<dbReference type="SUPFAM" id="SSF52540">
    <property type="entry name" value="P-loop containing nucleoside triphosphate hydrolases"/>
    <property type="match status" value="1"/>
</dbReference>
<keyword evidence="3" id="KW-0805">Transcription regulation</keyword>
<dbReference type="PRINTS" id="PR01590">
    <property type="entry name" value="HTHFIS"/>
</dbReference>
<dbReference type="EMBL" id="CP011125">
    <property type="protein sequence ID" value="AKF11079.1"/>
    <property type="molecule type" value="Genomic_DNA"/>
</dbReference>
<evidence type="ECO:0000313" key="7">
    <source>
        <dbReference type="Proteomes" id="UP000034883"/>
    </source>
</evidence>
<dbReference type="CDD" id="cd00009">
    <property type="entry name" value="AAA"/>
    <property type="match status" value="1"/>
</dbReference>
<dbReference type="Pfam" id="PF25601">
    <property type="entry name" value="AAA_lid_14"/>
    <property type="match status" value="1"/>
</dbReference>
<dbReference type="InterPro" id="IPR002078">
    <property type="entry name" value="Sigma_54_int"/>
</dbReference>
<dbReference type="SUPFAM" id="SSF46689">
    <property type="entry name" value="Homeodomain-like"/>
    <property type="match status" value="1"/>
</dbReference>
<dbReference type="Gene3D" id="1.10.8.60">
    <property type="match status" value="1"/>
</dbReference>
<dbReference type="GO" id="GO:0005524">
    <property type="term" value="F:ATP binding"/>
    <property type="evidence" value="ECO:0007669"/>
    <property type="project" value="UniProtKB-KW"/>
</dbReference>
<dbReference type="GO" id="GO:0006355">
    <property type="term" value="P:regulation of DNA-templated transcription"/>
    <property type="evidence" value="ECO:0007669"/>
    <property type="project" value="InterPro"/>
</dbReference>
<dbReference type="InterPro" id="IPR025662">
    <property type="entry name" value="Sigma_54_int_dom_ATP-bd_1"/>
</dbReference>
<feature type="domain" description="Sigma-54 factor interaction" evidence="5">
    <location>
        <begin position="36"/>
        <end position="262"/>
    </location>
</feature>
<proteinExistence type="predicted"/>
<evidence type="ECO:0000256" key="3">
    <source>
        <dbReference type="ARBA" id="ARBA00023015"/>
    </source>
</evidence>
<gene>
    <name evidence="6" type="ORF">DB32_008228</name>
</gene>
<dbReference type="Pfam" id="PF02954">
    <property type="entry name" value="HTH_8"/>
    <property type="match status" value="1"/>
</dbReference>
<dbReference type="SMART" id="SM00382">
    <property type="entry name" value="AAA"/>
    <property type="match status" value="1"/>
</dbReference>
<organism evidence="6 7">
    <name type="scientific">Sandaracinus amylolyticus</name>
    <dbReference type="NCBI Taxonomy" id="927083"/>
    <lineage>
        <taxon>Bacteria</taxon>
        <taxon>Pseudomonadati</taxon>
        <taxon>Myxococcota</taxon>
        <taxon>Polyangia</taxon>
        <taxon>Polyangiales</taxon>
        <taxon>Sandaracinaceae</taxon>
        <taxon>Sandaracinus</taxon>
    </lineage>
</organism>
<dbReference type="InterPro" id="IPR058031">
    <property type="entry name" value="AAA_lid_NorR"/>
</dbReference>
<dbReference type="Gene3D" id="3.40.50.300">
    <property type="entry name" value="P-loop containing nucleotide triphosphate hydrolases"/>
    <property type="match status" value="1"/>
</dbReference>
<dbReference type="PROSITE" id="PS50045">
    <property type="entry name" value="SIGMA54_INTERACT_4"/>
    <property type="match status" value="1"/>
</dbReference>
<dbReference type="InterPro" id="IPR027417">
    <property type="entry name" value="P-loop_NTPase"/>
</dbReference>
<dbReference type="FunFam" id="3.40.50.300:FF:000006">
    <property type="entry name" value="DNA-binding transcriptional regulator NtrC"/>
    <property type="match status" value="1"/>
</dbReference>
<dbReference type="PANTHER" id="PTHR32071">
    <property type="entry name" value="TRANSCRIPTIONAL REGULATORY PROTEIN"/>
    <property type="match status" value="1"/>
</dbReference>